<dbReference type="RefSeq" id="XP_041297308.1">
    <property type="nucleotide sequence ID" value="XM_041429520.1"/>
</dbReference>
<dbReference type="EMBL" id="JABBWM010000007">
    <property type="protein sequence ID" value="KAG2115929.1"/>
    <property type="molecule type" value="Genomic_DNA"/>
</dbReference>
<protein>
    <submittedName>
        <fullName evidence="1">Uncharacterized protein</fullName>
    </submittedName>
</protein>
<sequence length="346" mass="38560">MATISPALFGNLPIELVNLIMSYAARPTFAQPDQYKAKNPYSTARKLCLVSQYVRRHVALPEMLHTVLLDSRNKKAFVHALRMQKEYTQTNSRLCFAYTSYIHNIWIGEFCPSPEYPFTDRSDGMFVPHSDLGLLAPVLLGAPSLAIDFASMYFLTRCVEHVWTDMGEDTDQECSPPPWRTKTLTLLGNVTRPCPMTMFASGSAFLASLAHLIVLPNSLADVSLHVAGRAVGAVGPQDYNLPQWMAHAPWALLKRLKTVSLAFPRVELPLDTAEFSAGMNLQTELVTFPASLVKGYRVPLEIKASTETGEGCISLDDVRVVVSDTRVHFCIYCQEWEKVWACGWPG</sequence>
<dbReference type="AlphaFoldDB" id="A0A9P7JXW8"/>
<evidence type="ECO:0000313" key="2">
    <source>
        <dbReference type="Proteomes" id="UP000823399"/>
    </source>
</evidence>
<dbReference type="OrthoDB" id="2606310at2759"/>
<organism evidence="1 2">
    <name type="scientific">Suillus discolor</name>
    <dbReference type="NCBI Taxonomy" id="1912936"/>
    <lineage>
        <taxon>Eukaryota</taxon>
        <taxon>Fungi</taxon>
        <taxon>Dikarya</taxon>
        <taxon>Basidiomycota</taxon>
        <taxon>Agaricomycotina</taxon>
        <taxon>Agaricomycetes</taxon>
        <taxon>Agaricomycetidae</taxon>
        <taxon>Boletales</taxon>
        <taxon>Suillineae</taxon>
        <taxon>Suillaceae</taxon>
        <taxon>Suillus</taxon>
    </lineage>
</organism>
<proteinExistence type="predicted"/>
<evidence type="ECO:0000313" key="1">
    <source>
        <dbReference type="EMBL" id="KAG2115929.1"/>
    </source>
</evidence>
<gene>
    <name evidence="1" type="ORF">F5147DRAFT_384783</name>
</gene>
<reference evidence="1" key="1">
    <citation type="journal article" date="2020" name="New Phytol.">
        <title>Comparative genomics reveals dynamic genome evolution in host specialist ectomycorrhizal fungi.</title>
        <authorList>
            <person name="Lofgren L.A."/>
            <person name="Nguyen N.H."/>
            <person name="Vilgalys R."/>
            <person name="Ruytinx J."/>
            <person name="Liao H.L."/>
            <person name="Branco S."/>
            <person name="Kuo A."/>
            <person name="LaButti K."/>
            <person name="Lipzen A."/>
            <person name="Andreopoulos W."/>
            <person name="Pangilinan J."/>
            <person name="Riley R."/>
            <person name="Hundley H."/>
            <person name="Na H."/>
            <person name="Barry K."/>
            <person name="Grigoriev I.V."/>
            <person name="Stajich J.E."/>
            <person name="Kennedy P.G."/>
        </authorList>
    </citation>
    <scope>NUCLEOTIDE SEQUENCE</scope>
    <source>
        <strain evidence="1">FC423</strain>
    </source>
</reference>
<comment type="caution">
    <text evidence="1">The sequence shown here is derived from an EMBL/GenBank/DDBJ whole genome shotgun (WGS) entry which is preliminary data.</text>
</comment>
<name>A0A9P7JXW8_9AGAM</name>
<accession>A0A9P7JXW8</accession>
<dbReference type="Proteomes" id="UP000823399">
    <property type="component" value="Unassembled WGS sequence"/>
</dbReference>
<dbReference type="GeneID" id="64691779"/>
<keyword evidence="2" id="KW-1185">Reference proteome</keyword>